<evidence type="ECO:0000259" key="2">
    <source>
        <dbReference type="Pfam" id="PF26168"/>
    </source>
</evidence>
<comment type="similarity">
    <text evidence="1">Belongs to the UDP-glycosyltransferase family.</text>
</comment>
<dbReference type="EMBL" id="JAEACU010000003">
    <property type="protein sequence ID" value="KAH7537208.1"/>
    <property type="molecule type" value="Genomic_DNA"/>
</dbReference>
<protein>
    <recommendedName>
        <fullName evidence="2">Glycosyltransferase N-terminal domain-containing protein</fullName>
    </recommendedName>
</protein>
<reference evidence="3" key="1">
    <citation type="journal article" date="2021" name="Front. Plant Sci.">
        <title>Chromosome-Scale Genome Assembly for Chinese Sour Jujube and Insights Into Its Genome Evolution and Domestication Signature.</title>
        <authorList>
            <person name="Shen L.-Y."/>
            <person name="Luo H."/>
            <person name="Wang X.-L."/>
            <person name="Wang X.-M."/>
            <person name="Qiu X.-J."/>
            <person name="Liu H."/>
            <person name="Zhou S.-S."/>
            <person name="Jia K.-H."/>
            <person name="Nie S."/>
            <person name="Bao Y.-T."/>
            <person name="Zhang R.-G."/>
            <person name="Yun Q.-Z."/>
            <person name="Chai Y.-H."/>
            <person name="Lu J.-Y."/>
            <person name="Li Y."/>
            <person name="Zhao S.-W."/>
            <person name="Mao J.-F."/>
            <person name="Jia S.-G."/>
            <person name="Mao Y.-M."/>
        </authorList>
    </citation>
    <scope>NUCLEOTIDE SEQUENCE</scope>
    <source>
        <strain evidence="3">AT0</strain>
        <tissue evidence="3">Leaf</tissue>
    </source>
</reference>
<organism evidence="3 4">
    <name type="scientific">Ziziphus jujuba var. spinosa</name>
    <dbReference type="NCBI Taxonomy" id="714518"/>
    <lineage>
        <taxon>Eukaryota</taxon>
        <taxon>Viridiplantae</taxon>
        <taxon>Streptophyta</taxon>
        <taxon>Embryophyta</taxon>
        <taxon>Tracheophyta</taxon>
        <taxon>Spermatophyta</taxon>
        <taxon>Magnoliopsida</taxon>
        <taxon>eudicotyledons</taxon>
        <taxon>Gunneridae</taxon>
        <taxon>Pentapetalae</taxon>
        <taxon>rosids</taxon>
        <taxon>fabids</taxon>
        <taxon>Rosales</taxon>
        <taxon>Rhamnaceae</taxon>
        <taxon>Paliureae</taxon>
        <taxon>Ziziphus</taxon>
    </lineage>
</organism>
<dbReference type="GO" id="GO:1901135">
    <property type="term" value="P:carbohydrate derivative metabolic process"/>
    <property type="evidence" value="ECO:0007669"/>
    <property type="project" value="UniProtKB-ARBA"/>
</dbReference>
<dbReference type="InterPro" id="IPR058980">
    <property type="entry name" value="Glyco_transf_N"/>
</dbReference>
<dbReference type="GO" id="GO:0008194">
    <property type="term" value="F:UDP-glycosyltransferase activity"/>
    <property type="evidence" value="ECO:0007669"/>
    <property type="project" value="UniProtKB-ARBA"/>
</dbReference>
<accession>A0A978VNT3</accession>
<dbReference type="Gene3D" id="3.40.50.2000">
    <property type="entry name" value="Glycogen Phosphorylase B"/>
    <property type="match status" value="1"/>
</dbReference>
<dbReference type="AlphaFoldDB" id="A0A978VNT3"/>
<dbReference type="PANTHER" id="PTHR48044:SF22">
    <property type="entry name" value="GLYCOSYLTRANSFERASE"/>
    <property type="match status" value="1"/>
</dbReference>
<evidence type="ECO:0000313" key="4">
    <source>
        <dbReference type="Proteomes" id="UP000813462"/>
    </source>
</evidence>
<dbReference type="PANTHER" id="PTHR48044">
    <property type="entry name" value="GLYCOSYLTRANSFERASE"/>
    <property type="match status" value="1"/>
</dbReference>
<feature type="domain" description="Glycosyltransferase N-terminal" evidence="2">
    <location>
        <begin position="13"/>
        <end position="229"/>
    </location>
</feature>
<dbReference type="Proteomes" id="UP000813462">
    <property type="component" value="Unassembled WGS sequence"/>
</dbReference>
<proteinExistence type="inferred from homology"/>
<evidence type="ECO:0000256" key="1">
    <source>
        <dbReference type="ARBA" id="ARBA00009995"/>
    </source>
</evidence>
<gene>
    <name evidence="3" type="ORF">FEM48_Zijuj03G0068100</name>
</gene>
<sequence>MATNNHCLEETNSVIVIMVPFPMHSHMNQVLQLSFLISSYNIPVHYAGCSIHNSQIRARAHHLHDQLSKIQFHDFQIPPLSPDSSRFMFIHAMEHLRKPVALLLHELSKKANRIIIIHDNLASSVVQDWTSIPNAEPYMFLPTTAFSVLSRIISLESGIFLTIPKELAHDENYNSDPIEVPYVEESVSKEIFDFIGYQQQFAQNSVGTVNNACRLVDGIFVDMLVEKLNKTICIIA</sequence>
<evidence type="ECO:0000313" key="3">
    <source>
        <dbReference type="EMBL" id="KAH7537208.1"/>
    </source>
</evidence>
<name>A0A978VNT3_ZIZJJ</name>
<comment type="caution">
    <text evidence="3">The sequence shown here is derived from an EMBL/GenBank/DDBJ whole genome shotgun (WGS) entry which is preliminary data.</text>
</comment>
<dbReference type="SUPFAM" id="SSF53756">
    <property type="entry name" value="UDP-Glycosyltransferase/glycogen phosphorylase"/>
    <property type="match status" value="1"/>
</dbReference>
<dbReference type="Pfam" id="PF26168">
    <property type="entry name" value="Glyco_transf_N"/>
    <property type="match status" value="1"/>
</dbReference>